<protein>
    <submittedName>
        <fullName evidence="1">Uncharacterized protein</fullName>
    </submittedName>
</protein>
<keyword evidence="2" id="KW-1185">Reference proteome</keyword>
<evidence type="ECO:0000313" key="1">
    <source>
        <dbReference type="EMBL" id="QNO18957.1"/>
    </source>
</evidence>
<dbReference type="KEGG" id="caml:H6X83_04850"/>
<reference evidence="1 2" key="1">
    <citation type="submission" date="2020-08" db="EMBL/GenBank/DDBJ databases">
        <authorList>
            <person name="Ren C."/>
            <person name="Gu Y."/>
            <person name="Xu Y."/>
        </authorList>
    </citation>
    <scope>NUCLEOTIDE SEQUENCE [LARGE SCALE GENOMIC DNA]</scope>
    <source>
        <strain evidence="1 2">LBM18003</strain>
    </source>
</reference>
<accession>A0A7G9WJU5</accession>
<evidence type="ECO:0000313" key="2">
    <source>
        <dbReference type="Proteomes" id="UP000516046"/>
    </source>
</evidence>
<dbReference type="EMBL" id="CP060696">
    <property type="protein sequence ID" value="QNO18957.1"/>
    <property type="molecule type" value="Genomic_DNA"/>
</dbReference>
<sequence>MNKFKVGDRVRMVENYKDFSKGCIVTIVETDDSRVPYLAKDEKGNKHWLHESDVAPVEEHTKEKFYVGQRVRIRQFDDMKEEFGINGRGNIGCNETFVTLMEPLCGKFATISSICGKRIGLCSFQNCDDIRTNWQYSTDMIEPADSQTIVIRSDGKVTTAYLKDGHKTVKSAKSACSPIDTFDLYTGADIALKRLLGKPVEEVKAATEPKFKFGIDEKVKVINYGANYPCYGEFVDKYAPQLSKNYRDSNLPLNEAVCRVIRRAKHMTNKGKLLYIVMDMESLQVYVIGEDGLESAE</sequence>
<dbReference type="RefSeq" id="WP_212508027.1">
    <property type="nucleotide sequence ID" value="NZ_CP060696.1"/>
</dbReference>
<organism evidence="1 2">
    <name type="scientific">Caproicibacterium amylolyticum</name>
    <dbReference type="NCBI Taxonomy" id="2766537"/>
    <lineage>
        <taxon>Bacteria</taxon>
        <taxon>Bacillati</taxon>
        <taxon>Bacillota</taxon>
        <taxon>Clostridia</taxon>
        <taxon>Eubacteriales</taxon>
        <taxon>Oscillospiraceae</taxon>
        <taxon>Caproicibacterium</taxon>
    </lineage>
</organism>
<proteinExistence type="predicted"/>
<dbReference type="Proteomes" id="UP000516046">
    <property type="component" value="Chromosome"/>
</dbReference>
<gene>
    <name evidence="1" type="ORF">H6X83_04850</name>
</gene>
<dbReference type="AlphaFoldDB" id="A0A7G9WJU5"/>
<name>A0A7G9WJU5_9FIRM</name>